<dbReference type="SMART" id="SM01217">
    <property type="entry name" value="Fn3_like"/>
    <property type="match status" value="1"/>
</dbReference>
<evidence type="ECO:0000256" key="1">
    <source>
        <dbReference type="ARBA" id="ARBA00005336"/>
    </source>
</evidence>
<dbReference type="InterPro" id="IPR002048">
    <property type="entry name" value="EF_hand_dom"/>
</dbReference>
<keyword evidence="4" id="KW-0326">Glycosidase</keyword>
<dbReference type="PROSITE" id="PS00018">
    <property type="entry name" value="EF_HAND_1"/>
    <property type="match status" value="1"/>
</dbReference>
<dbReference type="RefSeq" id="WP_171684111.1">
    <property type="nucleotide sequence ID" value="NZ_WHNZ01000030.1"/>
</dbReference>
<dbReference type="InterPro" id="IPR002102">
    <property type="entry name" value="Cohesin_dom"/>
</dbReference>
<gene>
    <name evidence="7" type="ORF">GC097_14810</name>
</gene>
<dbReference type="SUPFAM" id="SSF52279">
    <property type="entry name" value="Beta-D-glucan exohydrolase, C-terminal domain"/>
    <property type="match status" value="1"/>
</dbReference>
<dbReference type="PANTHER" id="PTHR42715:SF10">
    <property type="entry name" value="BETA-GLUCOSIDASE"/>
    <property type="match status" value="1"/>
</dbReference>
<organism evidence="7 8">
    <name type="scientific">Paenibacillus planticolens</name>
    <dbReference type="NCBI Taxonomy" id="2654976"/>
    <lineage>
        <taxon>Bacteria</taxon>
        <taxon>Bacillati</taxon>
        <taxon>Bacillota</taxon>
        <taxon>Bacilli</taxon>
        <taxon>Bacillales</taxon>
        <taxon>Paenibacillaceae</taxon>
        <taxon>Paenibacillus</taxon>
    </lineage>
</organism>
<comment type="similarity">
    <text evidence="1 4">Belongs to the glycosyl hydrolase 3 family.</text>
</comment>
<dbReference type="Pfam" id="PF01915">
    <property type="entry name" value="Glyco_hydro_3_C"/>
    <property type="match status" value="1"/>
</dbReference>
<evidence type="ECO:0000256" key="3">
    <source>
        <dbReference type="ARBA" id="ARBA00023277"/>
    </source>
</evidence>
<evidence type="ECO:0000313" key="8">
    <source>
        <dbReference type="Proteomes" id="UP000618579"/>
    </source>
</evidence>
<dbReference type="PRINTS" id="PR00133">
    <property type="entry name" value="GLHYDRLASE3"/>
</dbReference>
<dbReference type="InterPro" id="IPR002105">
    <property type="entry name" value="Dockerin_1_rpt"/>
</dbReference>
<dbReference type="InterPro" id="IPR036962">
    <property type="entry name" value="Glyco_hydro_3_N_sf"/>
</dbReference>
<evidence type="ECO:0000256" key="4">
    <source>
        <dbReference type="RuleBase" id="RU361161"/>
    </source>
</evidence>
<proteinExistence type="inferred from homology"/>
<dbReference type="Pfam" id="PF00933">
    <property type="entry name" value="Glyco_hydro_3"/>
    <property type="match status" value="1"/>
</dbReference>
<dbReference type="Pfam" id="PF00404">
    <property type="entry name" value="Dockerin_1"/>
    <property type="match status" value="1"/>
</dbReference>
<dbReference type="InterPro" id="IPR016134">
    <property type="entry name" value="Dockerin_dom"/>
</dbReference>
<dbReference type="PROSITE" id="PS51766">
    <property type="entry name" value="DOCKERIN"/>
    <property type="match status" value="1"/>
</dbReference>
<dbReference type="InterPro" id="IPR036439">
    <property type="entry name" value="Dockerin_dom_sf"/>
</dbReference>
<evidence type="ECO:0008006" key="9">
    <source>
        <dbReference type="Google" id="ProtNLM"/>
    </source>
</evidence>
<dbReference type="Pfam" id="PF07554">
    <property type="entry name" value="FIVAR"/>
    <property type="match status" value="1"/>
</dbReference>
<dbReference type="InterPro" id="IPR013783">
    <property type="entry name" value="Ig-like_fold"/>
</dbReference>
<dbReference type="PROSITE" id="PS50222">
    <property type="entry name" value="EF_HAND_2"/>
    <property type="match status" value="1"/>
</dbReference>
<sequence>MNTSRMKKAFNVLLSTTLLTGIIGFAPFLTQPALADDAVTLKDQASIDQVIKALTQAQKLSLISGASQSLATGAAGATAAVPSLGITQVVVADGPTGLRLGAGRSTQFPNPTSLSASFDKNLIYEVGEAIGKELRVQGVDEILGPGLNIQRDPRNGRNFEYYSEDPYLAGKSTVEYTKGVQSQGVGVTLKHFAANNQETNRSSINATISERALREIYLSAFEMGVKEANPWSVMTSYNKVNGTWMSENKTIVGDILRGEWGYKGLVMSDWGGVHTAVDMLKAGSDLGMPSTNTSTINTALNNGTLDPSYLDDAVRHVLSTVIKSPRFKGDYAGYAANKGVLRTADPALYTAHQELARKSASEGMVLLKNNANTLPFKQEVQKVGIVGTNQSSSSCFQSLGVCSTANAAVTMYTAGTGSGYVAPESASYVVQLPEGLTNAGYTPIYTNADNTANLTQSLTAQEADSLASRSDIGVIVMGRDGGEGTDNTANNINTTAAELTFIDNVSTAFHAQNKKVVAVLDISQPLIVDDWKDKVDAILVAWLPGQQAGNAIVDILKGAVNPSGKLPVTFPKKLEDIPTVNFGNTNNAVGSAAANVMFPGTGGVVNYSDDIYVGYRYYDTSSVNTANKEPQYPFGYGLSYTTFDYSNLRINSKNQTVSVDVTNKGSVKGSEVVQLYIHDGHSQINRAEKELKGYEKLSLLPGETKTATFALDKRSFAYYDTVSHDWVAEPGKYDILVGSSSRDIRQTGAFNLQETPVNSVVLSGDQDVQPGQSFDLTYGLGKVNQDVYAQDITVTYDPEFVEFVSAESLSEDFKILETGNKQGKIRVIAAQLGTNHQANGDFIKFHWKAKSPVATASSVITVNAISADAQGVELNLNAASHNFQITVVDKAALISLIADAQSKHDAAVEGTRTGQYPVGSKATLQAAIDAATLVLNNSGVSQSQIQQAVSNLNAALQAFIASVNVSTPGDLNDDGKFTIGDLAIVAAAYGKSSTDSDWVQYKKADVNNDGKVDIEDLAAVARQILNQS</sequence>
<dbReference type="Proteomes" id="UP000618579">
    <property type="component" value="Unassembled WGS sequence"/>
</dbReference>
<keyword evidence="8" id="KW-1185">Reference proteome</keyword>
<dbReference type="InterPro" id="IPR036881">
    <property type="entry name" value="Glyco_hydro_3_C_sf"/>
</dbReference>
<feature type="domain" description="EF-hand" evidence="5">
    <location>
        <begin position="1001"/>
        <end position="1027"/>
    </location>
</feature>
<name>A0ABX1ZMG4_9BACL</name>
<protein>
    <recommendedName>
        <fullName evidence="9">Beta-glucosidase</fullName>
    </recommendedName>
</protein>
<keyword evidence="3" id="KW-0119">Carbohydrate metabolism</keyword>
<dbReference type="SUPFAM" id="SSF63446">
    <property type="entry name" value="Type I dockerin domain"/>
    <property type="match status" value="1"/>
</dbReference>
<dbReference type="Gene3D" id="3.20.20.300">
    <property type="entry name" value="Glycoside hydrolase, family 3, N-terminal domain"/>
    <property type="match status" value="1"/>
</dbReference>
<dbReference type="InterPro" id="IPR018247">
    <property type="entry name" value="EF_Hand_1_Ca_BS"/>
</dbReference>
<dbReference type="InterPro" id="IPR002772">
    <property type="entry name" value="Glyco_hydro_3_C"/>
</dbReference>
<keyword evidence="2 4" id="KW-0378">Hydrolase</keyword>
<dbReference type="Pfam" id="PF14310">
    <property type="entry name" value="Fn3-like"/>
    <property type="match status" value="1"/>
</dbReference>
<dbReference type="Gene3D" id="2.60.40.680">
    <property type="match status" value="1"/>
</dbReference>
<dbReference type="PANTHER" id="PTHR42715">
    <property type="entry name" value="BETA-GLUCOSIDASE"/>
    <property type="match status" value="1"/>
</dbReference>
<comment type="caution">
    <text evidence="7">The sequence shown here is derived from an EMBL/GenBank/DDBJ whole genome shotgun (WGS) entry which is preliminary data.</text>
</comment>
<evidence type="ECO:0000259" key="6">
    <source>
        <dbReference type="PROSITE" id="PS51766"/>
    </source>
</evidence>
<dbReference type="InterPro" id="IPR008965">
    <property type="entry name" value="CBM2/CBM3_carb-bd_dom_sf"/>
</dbReference>
<dbReference type="Pfam" id="PF00963">
    <property type="entry name" value="Cohesin"/>
    <property type="match status" value="1"/>
</dbReference>
<feature type="domain" description="Dockerin" evidence="6">
    <location>
        <begin position="964"/>
        <end position="1028"/>
    </location>
</feature>
<dbReference type="Gene3D" id="1.10.1330.10">
    <property type="entry name" value="Dockerin domain"/>
    <property type="match status" value="1"/>
</dbReference>
<evidence type="ECO:0000313" key="7">
    <source>
        <dbReference type="EMBL" id="NOV01285.1"/>
    </source>
</evidence>
<dbReference type="Gene3D" id="3.40.50.1700">
    <property type="entry name" value="Glycoside hydrolase family 3 C-terminal domain"/>
    <property type="match status" value="1"/>
</dbReference>
<dbReference type="EMBL" id="WHNZ01000030">
    <property type="protein sequence ID" value="NOV01285.1"/>
    <property type="molecule type" value="Genomic_DNA"/>
</dbReference>
<dbReference type="SUPFAM" id="SSF51445">
    <property type="entry name" value="(Trans)glycosidases"/>
    <property type="match status" value="1"/>
</dbReference>
<dbReference type="InterPro" id="IPR026891">
    <property type="entry name" value="Fn3-like"/>
</dbReference>
<evidence type="ECO:0000259" key="5">
    <source>
        <dbReference type="PROSITE" id="PS50222"/>
    </source>
</evidence>
<dbReference type="InterPro" id="IPR001764">
    <property type="entry name" value="Glyco_hydro_3_N"/>
</dbReference>
<dbReference type="CDD" id="cd14254">
    <property type="entry name" value="Dockerin_II"/>
    <property type="match status" value="1"/>
</dbReference>
<dbReference type="PROSITE" id="PS00775">
    <property type="entry name" value="GLYCOSYL_HYDROL_F3"/>
    <property type="match status" value="1"/>
</dbReference>
<reference evidence="7 8" key="1">
    <citation type="submission" date="2019-10" db="EMBL/GenBank/DDBJ databases">
        <title>Description of Paenibacillus pedi sp. nov.</title>
        <authorList>
            <person name="Carlier A."/>
            <person name="Qi S."/>
        </authorList>
    </citation>
    <scope>NUCLEOTIDE SEQUENCE [LARGE SCALE GENOMIC DNA]</scope>
    <source>
        <strain evidence="7 8">LMG 31457</strain>
    </source>
</reference>
<dbReference type="Gene3D" id="1.20.1270.90">
    <property type="entry name" value="AF1782-like"/>
    <property type="match status" value="1"/>
</dbReference>
<dbReference type="SUPFAM" id="SSF49384">
    <property type="entry name" value="Carbohydrate-binding domain"/>
    <property type="match status" value="1"/>
</dbReference>
<dbReference type="InterPro" id="IPR050288">
    <property type="entry name" value="Cellulose_deg_GH3"/>
</dbReference>
<accession>A0ABX1ZMG4</accession>
<dbReference type="Gene3D" id="2.60.40.10">
    <property type="entry name" value="Immunoglobulins"/>
    <property type="match status" value="1"/>
</dbReference>
<evidence type="ECO:0000256" key="2">
    <source>
        <dbReference type="ARBA" id="ARBA00022801"/>
    </source>
</evidence>
<dbReference type="InterPro" id="IPR019800">
    <property type="entry name" value="Glyco_hydro_3_AS"/>
</dbReference>
<dbReference type="InterPro" id="IPR017853">
    <property type="entry name" value="GH"/>
</dbReference>
<dbReference type="CDD" id="cd08547">
    <property type="entry name" value="Type_II_cohesin"/>
    <property type="match status" value="1"/>
</dbReference>